<dbReference type="InterPro" id="IPR014721">
    <property type="entry name" value="Ribsml_uS5_D2-typ_fold_subgr"/>
</dbReference>
<evidence type="ECO:0000313" key="3">
    <source>
        <dbReference type="Proteomes" id="UP001151295"/>
    </source>
</evidence>
<accession>A0ABQ8PDK1</accession>
<comment type="caution">
    <text evidence="2">The sequence shown here is derived from an EMBL/GenBank/DDBJ whole genome shotgun (WGS) entry which is preliminary data.</text>
</comment>
<gene>
    <name evidence="2" type="ORF">EDC05_006139</name>
</gene>
<evidence type="ECO:0000256" key="1">
    <source>
        <dbReference type="SAM" id="MobiDB-lite"/>
    </source>
</evidence>
<feature type="compositionally biased region" description="Low complexity" evidence="1">
    <location>
        <begin position="180"/>
        <end position="193"/>
    </location>
</feature>
<reference evidence="2" key="1">
    <citation type="submission" date="2022-07" db="EMBL/GenBank/DDBJ databases">
        <title>Phylogenomic reconstructions and comparative analyses of Kickxellomycotina fungi.</title>
        <authorList>
            <person name="Reynolds N.K."/>
            <person name="Stajich J.E."/>
            <person name="Barry K."/>
            <person name="Grigoriev I.V."/>
            <person name="Crous P."/>
            <person name="Smith M.E."/>
        </authorList>
    </citation>
    <scope>NUCLEOTIDE SEQUENCE</scope>
    <source>
        <strain evidence="2">BCRC 34882</strain>
    </source>
</reference>
<feature type="region of interest" description="Disordered" evidence="1">
    <location>
        <begin position="167"/>
        <end position="193"/>
    </location>
</feature>
<name>A0ABQ8PDK1_9FUNG</name>
<dbReference type="Gene3D" id="3.30.230.10">
    <property type="match status" value="1"/>
</dbReference>
<dbReference type="EMBL" id="JANBQD010000153">
    <property type="protein sequence ID" value="KAJ1986829.1"/>
    <property type="molecule type" value="Genomic_DNA"/>
</dbReference>
<keyword evidence="3" id="KW-1185">Reference proteome</keyword>
<evidence type="ECO:0000313" key="2">
    <source>
        <dbReference type="EMBL" id="KAJ1986829.1"/>
    </source>
</evidence>
<organism evidence="2 3">
    <name type="scientific">Coemansia umbellata</name>
    <dbReference type="NCBI Taxonomy" id="1424467"/>
    <lineage>
        <taxon>Eukaryota</taxon>
        <taxon>Fungi</taxon>
        <taxon>Fungi incertae sedis</taxon>
        <taxon>Zoopagomycota</taxon>
        <taxon>Kickxellomycotina</taxon>
        <taxon>Kickxellomycetes</taxon>
        <taxon>Kickxellales</taxon>
        <taxon>Kickxellaceae</taxon>
        <taxon>Coemansia</taxon>
    </lineage>
</organism>
<protein>
    <submittedName>
        <fullName evidence="2">Uncharacterized protein</fullName>
    </submittedName>
</protein>
<dbReference type="Proteomes" id="UP001151295">
    <property type="component" value="Unassembled WGS sequence"/>
</dbReference>
<sequence>MFKLPGRTTGVLSSGVVPYPNDPMIPQGKYFKPKGLDKITEIPTMLKNKTLVYRLQTKGFMLIASPWNMDEHPRDHNGLRIRDYRVTAIASKKQYSKKAHPRWQIMRMIRTAAAMILPDKGMKRCDYLFIAFAEMRKMSRDEIFLMIEKAFVDVEAKIKRDWAKNGRRARRVSSDMNKPSSTGIATSTGASSSGGDDKILDFNFADDHKRKIQSLSSIIEDM</sequence>
<proteinExistence type="predicted"/>